<evidence type="ECO:0000256" key="2">
    <source>
        <dbReference type="ARBA" id="ARBA00022729"/>
    </source>
</evidence>
<keyword evidence="5" id="KW-1185">Reference proteome</keyword>
<accession>A0A7X0CDW5</accession>
<feature type="chain" id="PRO_5031355419" evidence="3">
    <location>
        <begin position="35"/>
        <end position="181"/>
    </location>
</feature>
<dbReference type="PANTHER" id="PTHR35089:SF1">
    <property type="entry name" value="CHAPERONE PROTEIN SKP"/>
    <property type="match status" value="1"/>
</dbReference>
<dbReference type="SMART" id="SM00935">
    <property type="entry name" value="OmpH"/>
    <property type="match status" value="1"/>
</dbReference>
<dbReference type="GO" id="GO:0050821">
    <property type="term" value="P:protein stabilization"/>
    <property type="evidence" value="ECO:0007669"/>
    <property type="project" value="TreeGrafter"/>
</dbReference>
<dbReference type="SUPFAM" id="SSF111384">
    <property type="entry name" value="OmpH-like"/>
    <property type="match status" value="1"/>
</dbReference>
<proteinExistence type="inferred from homology"/>
<dbReference type="PANTHER" id="PTHR35089">
    <property type="entry name" value="CHAPERONE PROTEIN SKP"/>
    <property type="match status" value="1"/>
</dbReference>
<name>A0A7X0CDW5_9BURK</name>
<protein>
    <submittedName>
        <fullName evidence="4">Outer membrane protein</fullName>
    </submittedName>
</protein>
<reference evidence="4 5" key="1">
    <citation type="submission" date="2020-08" db="EMBL/GenBank/DDBJ databases">
        <title>The Agave Microbiome: Exploring the role of microbial communities in plant adaptations to desert environments.</title>
        <authorList>
            <person name="Partida-Martinez L.P."/>
        </authorList>
    </citation>
    <scope>NUCLEOTIDE SEQUENCE [LARGE SCALE GENOMIC DNA]</scope>
    <source>
        <strain evidence="4 5">AT3.2</strain>
    </source>
</reference>
<dbReference type="RefSeq" id="WP_183552964.1">
    <property type="nucleotide sequence ID" value="NZ_JACHBX010000001.1"/>
</dbReference>
<feature type="signal peptide" evidence="3">
    <location>
        <begin position="1"/>
        <end position="34"/>
    </location>
</feature>
<dbReference type="Proteomes" id="UP000540787">
    <property type="component" value="Unassembled WGS sequence"/>
</dbReference>
<dbReference type="Gene3D" id="3.30.910.20">
    <property type="entry name" value="Skp domain"/>
    <property type="match status" value="1"/>
</dbReference>
<comment type="similarity">
    <text evidence="1">Belongs to the Skp family.</text>
</comment>
<keyword evidence="2 3" id="KW-0732">Signal</keyword>
<dbReference type="Pfam" id="PF03938">
    <property type="entry name" value="OmpH"/>
    <property type="match status" value="1"/>
</dbReference>
<evidence type="ECO:0000313" key="4">
    <source>
        <dbReference type="EMBL" id="MBB6133499.1"/>
    </source>
</evidence>
<evidence type="ECO:0000256" key="1">
    <source>
        <dbReference type="ARBA" id="ARBA00009091"/>
    </source>
</evidence>
<organism evidence="4 5">
    <name type="scientific">Massilia aurea</name>
    <dbReference type="NCBI Taxonomy" id="373040"/>
    <lineage>
        <taxon>Bacteria</taxon>
        <taxon>Pseudomonadati</taxon>
        <taxon>Pseudomonadota</taxon>
        <taxon>Betaproteobacteria</taxon>
        <taxon>Burkholderiales</taxon>
        <taxon>Oxalobacteraceae</taxon>
        <taxon>Telluria group</taxon>
        <taxon>Massilia</taxon>
    </lineage>
</organism>
<sequence>MLKNLIASLPDGFKPTVAPALLLAAMCASPLAQAQAQVATGRIGFVYTERLMTDSKMAKAADAKLAAEFSKRQKAVEEMVGKFKGASEKFDAEGSSLAELERTRRARELFNMQKDVERMQREFQEDLQQRKNEERAAIAQKAYKLVEQYAEAEKLDAVLVEAAWVNPRVDITDKILKLLDK</sequence>
<dbReference type="EMBL" id="JACHBX010000001">
    <property type="protein sequence ID" value="MBB6133499.1"/>
    <property type="molecule type" value="Genomic_DNA"/>
</dbReference>
<evidence type="ECO:0000256" key="3">
    <source>
        <dbReference type="SAM" id="SignalP"/>
    </source>
</evidence>
<dbReference type="InterPro" id="IPR024930">
    <property type="entry name" value="Skp_dom_sf"/>
</dbReference>
<dbReference type="GO" id="GO:0005829">
    <property type="term" value="C:cytosol"/>
    <property type="evidence" value="ECO:0007669"/>
    <property type="project" value="TreeGrafter"/>
</dbReference>
<dbReference type="GO" id="GO:0051082">
    <property type="term" value="F:unfolded protein binding"/>
    <property type="evidence" value="ECO:0007669"/>
    <property type="project" value="InterPro"/>
</dbReference>
<dbReference type="AlphaFoldDB" id="A0A7X0CDW5"/>
<dbReference type="InterPro" id="IPR005632">
    <property type="entry name" value="Chaperone_Skp"/>
</dbReference>
<comment type="caution">
    <text evidence="4">The sequence shown here is derived from an EMBL/GenBank/DDBJ whole genome shotgun (WGS) entry which is preliminary data.</text>
</comment>
<evidence type="ECO:0000313" key="5">
    <source>
        <dbReference type="Proteomes" id="UP000540787"/>
    </source>
</evidence>
<gene>
    <name evidence="4" type="ORF">HD842_001610</name>
</gene>